<proteinExistence type="predicted"/>
<protein>
    <submittedName>
        <fullName evidence="1">Uncharacterized protein</fullName>
    </submittedName>
</protein>
<evidence type="ECO:0000313" key="1">
    <source>
        <dbReference type="EMBL" id="CAB4130293.1"/>
    </source>
</evidence>
<name>A0A6J5LAF1_9CAUD</name>
<sequence>MRFIEIIREGGWDTTLTQGTVLRPSTVASALKVIDAFVRDFNAFLSNRDLGPIERGRPTGSSAYFAQDQIDNPDKVYGDIDLQMVAPEVEGASYAQFVSFWNKQAHEFVSSGGAPYVDQSESKPGHPIVNIGDNDYVQVDFMWHPERLRDWGASRVTPERNIKGLLTGNMYSVLGELLNMSIQHAGVQLKVQGASRVSFSKQKDTKLVTVTTNPRTWILDIFDYEVEQNGLDSSEVTLDAALSSNPGTNIDAVKISSLAAGIKGLAASFEKSGMFGQGTLVGFSSASDFLDKFLARYTEKAMVDVQGTKRDKATTPEAQERAKQDREKILSGLNTVTQYFH</sequence>
<accession>A0A6J5LAF1</accession>
<dbReference type="EMBL" id="LR796237">
    <property type="protein sequence ID" value="CAB4130293.1"/>
    <property type="molecule type" value="Genomic_DNA"/>
</dbReference>
<reference evidence="1" key="1">
    <citation type="submission" date="2020-04" db="EMBL/GenBank/DDBJ databases">
        <authorList>
            <person name="Chiriac C."/>
            <person name="Salcher M."/>
            <person name="Ghai R."/>
            <person name="Kavagutti S V."/>
        </authorList>
    </citation>
    <scope>NUCLEOTIDE SEQUENCE</scope>
</reference>
<gene>
    <name evidence="1" type="ORF">UFOVP116_366</name>
</gene>
<organism evidence="1">
    <name type="scientific">uncultured Caudovirales phage</name>
    <dbReference type="NCBI Taxonomy" id="2100421"/>
    <lineage>
        <taxon>Viruses</taxon>
        <taxon>Duplodnaviria</taxon>
        <taxon>Heunggongvirae</taxon>
        <taxon>Uroviricota</taxon>
        <taxon>Caudoviricetes</taxon>
        <taxon>Peduoviridae</taxon>
        <taxon>Maltschvirus</taxon>
        <taxon>Maltschvirus maltsch</taxon>
    </lineage>
</organism>